<name>A0A9Q3CTN7_9BASI</name>
<dbReference type="PANTHER" id="PTHR11439:SF440">
    <property type="entry name" value="INTEGRASE CATALYTIC DOMAIN-CONTAINING PROTEIN"/>
    <property type="match status" value="1"/>
</dbReference>
<sequence length="220" mass="25629">MKDLGKANLLLEIKINRLDRGFSPDRENYVDEIAEKYNIKEFVPLNTPLKPHLPLTNPSKKEHKDFHNLNINYQRAIDSLNYITSNTHPDITLSVSHLSQFLKKPGIQQWNACLQVFCYLYHSKNLCLTFKNHSFHQIETYADADWGNSPIDQRSISGFTVSINLHLISWQSKNQQTVSHSKQEAEYKSLSDAAKETIWLMNLINKVLLNFRRKTKGRFQ</sequence>
<reference evidence="1" key="1">
    <citation type="submission" date="2021-03" db="EMBL/GenBank/DDBJ databases">
        <title>Draft genome sequence of rust myrtle Austropuccinia psidii MF-1, a brazilian biotype.</title>
        <authorList>
            <person name="Quecine M.C."/>
            <person name="Pachon D.M.R."/>
            <person name="Bonatelli M.L."/>
            <person name="Correr F.H."/>
            <person name="Franceschini L.M."/>
            <person name="Leite T.F."/>
            <person name="Margarido G.R.A."/>
            <person name="Almeida C.A."/>
            <person name="Ferrarezi J.A."/>
            <person name="Labate C.A."/>
        </authorList>
    </citation>
    <scope>NUCLEOTIDE SEQUENCE</scope>
    <source>
        <strain evidence="1">MF-1</strain>
    </source>
</reference>
<organism evidence="1 2">
    <name type="scientific">Austropuccinia psidii MF-1</name>
    <dbReference type="NCBI Taxonomy" id="1389203"/>
    <lineage>
        <taxon>Eukaryota</taxon>
        <taxon>Fungi</taxon>
        <taxon>Dikarya</taxon>
        <taxon>Basidiomycota</taxon>
        <taxon>Pucciniomycotina</taxon>
        <taxon>Pucciniomycetes</taxon>
        <taxon>Pucciniales</taxon>
        <taxon>Sphaerophragmiaceae</taxon>
        <taxon>Austropuccinia</taxon>
    </lineage>
</organism>
<dbReference type="AlphaFoldDB" id="A0A9Q3CTN7"/>
<dbReference type="OrthoDB" id="414945at2759"/>
<dbReference type="EMBL" id="AVOT02010909">
    <property type="protein sequence ID" value="MBW0491101.1"/>
    <property type="molecule type" value="Genomic_DNA"/>
</dbReference>
<keyword evidence="2" id="KW-1185">Reference proteome</keyword>
<gene>
    <name evidence="1" type="ORF">O181_030816</name>
</gene>
<evidence type="ECO:0000313" key="2">
    <source>
        <dbReference type="Proteomes" id="UP000765509"/>
    </source>
</evidence>
<accession>A0A9Q3CTN7</accession>
<evidence type="ECO:0008006" key="3">
    <source>
        <dbReference type="Google" id="ProtNLM"/>
    </source>
</evidence>
<comment type="caution">
    <text evidence="1">The sequence shown here is derived from an EMBL/GenBank/DDBJ whole genome shotgun (WGS) entry which is preliminary data.</text>
</comment>
<dbReference type="Proteomes" id="UP000765509">
    <property type="component" value="Unassembled WGS sequence"/>
</dbReference>
<protein>
    <recommendedName>
        <fullName evidence="3">Reverse transcriptase Ty1/copia-type domain-containing protein</fullName>
    </recommendedName>
</protein>
<dbReference type="PANTHER" id="PTHR11439">
    <property type="entry name" value="GAG-POL-RELATED RETROTRANSPOSON"/>
    <property type="match status" value="1"/>
</dbReference>
<dbReference type="CDD" id="cd09272">
    <property type="entry name" value="RNase_HI_RT_Ty1"/>
    <property type="match status" value="1"/>
</dbReference>
<proteinExistence type="predicted"/>
<evidence type="ECO:0000313" key="1">
    <source>
        <dbReference type="EMBL" id="MBW0491101.1"/>
    </source>
</evidence>